<dbReference type="OrthoDB" id="6434310at2"/>
<reference evidence="1 2" key="1">
    <citation type="submission" date="2017-12" db="EMBL/GenBank/DDBJ databases">
        <title>Characterization of six clinical isolates of Enterochimera gen. nov., a novel genus of the Yersiniaciae family and the three species Enterochimera arupensis sp. nov., Enterochimera coloradensis sp. nov, and Enterochimera californica sp. nov.</title>
        <authorList>
            <person name="Rossi A."/>
            <person name="Fisher M."/>
        </authorList>
    </citation>
    <scope>NUCLEOTIDE SEQUENCE [LARGE SCALE GENOMIC DNA]</scope>
    <source>
        <strain evidence="2">2016-Iso4</strain>
    </source>
</reference>
<evidence type="ECO:0000313" key="1">
    <source>
        <dbReference type="EMBL" id="PLR33741.1"/>
    </source>
</evidence>
<name>A0A2N5E0L8_9GAMM</name>
<dbReference type="RefSeq" id="WP_101825150.1">
    <property type="nucleotide sequence ID" value="NZ_PJZH01000013.1"/>
</dbReference>
<sequence length="143" mass="16218">MRDSMVFKWLHRLTTLVLLIVVMGFLLLNRTADYKADDLFHTSRQVTPDLWLYATRNDSGNATVPVVYRYYLLPEITGSEGEIVKALHSSMPFLEGTGDITAISAENNRVKVVYSGRVYSLDQSAYYTANGKDMAMHLAYEIQ</sequence>
<evidence type="ECO:0000313" key="2">
    <source>
        <dbReference type="Proteomes" id="UP000234503"/>
    </source>
</evidence>
<accession>A0A2N5E0L8</accession>
<comment type="caution">
    <text evidence="1">The sequence shown here is derived from an EMBL/GenBank/DDBJ whole genome shotgun (WGS) entry which is preliminary data.</text>
</comment>
<dbReference type="Proteomes" id="UP000234503">
    <property type="component" value="Unassembled WGS sequence"/>
</dbReference>
<protein>
    <submittedName>
        <fullName evidence="1">Uncharacterized protein</fullName>
    </submittedName>
</protein>
<proteinExistence type="predicted"/>
<keyword evidence="2" id="KW-1185">Reference proteome</keyword>
<gene>
    <name evidence="1" type="ORF">CYR32_13320</name>
</gene>
<organism evidence="1 2">
    <name type="scientific">Chimaeribacter coloradensis</name>
    <dbReference type="NCBI Taxonomy" id="2060068"/>
    <lineage>
        <taxon>Bacteria</taxon>
        <taxon>Pseudomonadati</taxon>
        <taxon>Pseudomonadota</taxon>
        <taxon>Gammaproteobacteria</taxon>
        <taxon>Enterobacterales</taxon>
        <taxon>Yersiniaceae</taxon>
        <taxon>Chimaeribacter</taxon>
    </lineage>
</organism>
<dbReference type="EMBL" id="PJZH01000013">
    <property type="protein sequence ID" value="PLR33741.1"/>
    <property type="molecule type" value="Genomic_DNA"/>
</dbReference>
<dbReference type="AlphaFoldDB" id="A0A2N5E0L8"/>